<dbReference type="PROSITE" id="PS00570">
    <property type="entry name" value="RING_HYDROXYL_ALPHA"/>
    <property type="match status" value="1"/>
</dbReference>
<dbReference type="Pfam" id="PF00355">
    <property type="entry name" value="Rieske"/>
    <property type="match status" value="1"/>
</dbReference>
<dbReference type="PRINTS" id="PR00090">
    <property type="entry name" value="RNGDIOXGNASE"/>
</dbReference>
<sequence length="206" mass="24339">MEQSMAEMFKELDPDTMDRSPGITYQELLDQDTHEVPEVLRLQSPRDMGINDFFNDRYISKDYHDKEVEKLWMKVWQFACREEEIPEVGDHIRYDIAGRSFLIVRQTDGGLKCYPNACLHRGRMLKEFDGRASEIRCAFHGFAWELDGCLRDVPARWDFPQIEDDEFSLPEIPLATWAGFVFINPDQSCEPFEPFIKDLAEQFERW</sequence>
<reference evidence="7" key="1">
    <citation type="submission" date="2018-05" db="EMBL/GenBank/DDBJ databases">
        <authorList>
            <person name="Lanie J.A."/>
            <person name="Ng W.-L."/>
            <person name="Kazmierczak K.M."/>
            <person name="Andrzejewski T.M."/>
            <person name="Davidsen T.M."/>
            <person name="Wayne K.J."/>
            <person name="Tettelin H."/>
            <person name="Glass J.I."/>
            <person name="Rusch D."/>
            <person name="Podicherti R."/>
            <person name="Tsui H.-C.T."/>
            <person name="Winkler M.E."/>
        </authorList>
    </citation>
    <scope>NUCLEOTIDE SEQUENCE</scope>
</reference>
<dbReference type="GO" id="GO:0016491">
    <property type="term" value="F:oxidoreductase activity"/>
    <property type="evidence" value="ECO:0007669"/>
    <property type="project" value="UniProtKB-KW"/>
</dbReference>
<dbReference type="PANTHER" id="PTHR43756">
    <property type="entry name" value="CHOLINE MONOOXYGENASE, CHLOROPLASTIC"/>
    <property type="match status" value="1"/>
</dbReference>
<dbReference type="Gene3D" id="3.90.380.10">
    <property type="entry name" value="Naphthalene 1,2-dioxygenase Alpha Subunit, Chain A, domain 1"/>
    <property type="match status" value="1"/>
</dbReference>
<keyword evidence="4" id="KW-0408">Iron</keyword>
<protein>
    <recommendedName>
        <fullName evidence="6">Rieske domain-containing protein</fullName>
    </recommendedName>
</protein>
<evidence type="ECO:0000256" key="2">
    <source>
        <dbReference type="ARBA" id="ARBA00022723"/>
    </source>
</evidence>
<feature type="non-terminal residue" evidence="7">
    <location>
        <position position="206"/>
    </location>
</feature>
<dbReference type="GO" id="GO:0005506">
    <property type="term" value="F:iron ion binding"/>
    <property type="evidence" value="ECO:0007669"/>
    <property type="project" value="InterPro"/>
</dbReference>
<organism evidence="7">
    <name type="scientific">marine metagenome</name>
    <dbReference type="NCBI Taxonomy" id="408172"/>
    <lineage>
        <taxon>unclassified sequences</taxon>
        <taxon>metagenomes</taxon>
        <taxon>ecological metagenomes</taxon>
    </lineage>
</organism>
<name>A0A382I3A8_9ZZZZ</name>
<keyword evidence="2" id="KW-0479">Metal-binding</keyword>
<dbReference type="Gene3D" id="2.102.10.10">
    <property type="entry name" value="Rieske [2Fe-2S] iron-sulphur domain"/>
    <property type="match status" value="1"/>
</dbReference>
<dbReference type="PROSITE" id="PS51296">
    <property type="entry name" value="RIESKE"/>
    <property type="match status" value="1"/>
</dbReference>
<dbReference type="GO" id="GO:0051537">
    <property type="term" value="F:2 iron, 2 sulfur cluster binding"/>
    <property type="evidence" value="ECO:0007669"/>
    <property type="project" value="UniProtKB-KW"/>
</dbReference>
<dbReference type="CDD" id="cd03469">
    <property type="entry name" value="Rieske_RO_Alpha_N"/>
    <property type="match status" value="1"/>
</dbReference>
<dbReference type="InterPro" id="IPR001663">
    <property type="entry name" value="Rng_hydr_dOase-A"/>
</dbReference>
<feature type="domain" description="Rieske" evidence="6">
    <location>
        <begin position="76"/>
        <end position="183"/>
    </location>
</feature>
<keyword evidence="3" id="KW-0560">Oxidoreductase</keyword>
<evidence type="ECO:0000259" key="6">
    <source>
        <dbReference type="PROSITE" id="PS51296"/>
    </source>
</evidence>
<dbReference type="InterPro" id="IPR017941">
    <property type="entry name" value="Rieske_2Fe-2S"/>
</dbReference>
<accession>A0A382I3A8</accession>
<keyword evidence="5" id="KW-0411">Iron-sulfur</keyword>
<dbReference type="PANTHER" id="PTHR43756:SF5">
    <property type="entry name" value="CHOLINE MONOOXYGENASE, CHLOROPLASTIC"/>
    <property type="match status" value="1"/>
</dbReference>
<dbReference type="EMBL" id="UINC01064968">
    <property type="protein sequence ID" value="SVB94144.1"/>
    <property type="molecule type" value="Genomic_DNA"/>
</dbReference>
<dbReference type="AlphaFoldDB" id="A0A382I3A8"/>
<keyword evidence="1" id="KW-0001">2Fe-2S</keyword>
<gene>
    <name evidence="7" type="ORF">METZ01_LOCUS246998</name>
</gene>
<dbReference type="InterPro" id="IPR036922">
    <property type="entry name" value="Rieske_2Fe-2S_sf"/>
</dbReference>
<dbReference type="InterPro" id="IPR015881">
    <property type="entry name" value="ARHD_Rieske_2Fe_2S"/>
</dbReference>
<evidence type="ECO:0000256" key="3">
    <source>
        <dbReference type="ARBA" id="ARBA00023002"/>
    </source>
</evidence>
<evidence type="ECO:0000313" key="7">
    <source>
        <dbReference type="EMBL" id="SVB94144.1"/>
    </source>
</evidence>
<dbReference type="SUPFAM" id="SSF50022">
    <property type="entry name" value="ISP domain"/>
    <property type="match status" value="1"/>
</dbReference>
<evidence type="ECO:0000256" key="1">
    <source>
        <dbReference type="ARBA" id="ARBA00022714"/>
    </source>
</evidence>
<evidence type="ECO:0000256" key="5">
    <source>
        <dbReference type="ARBA" id="ARBA00023014"/>
    </source>
</evidence>
<evidence type="ECO:0000256" key="4">
    <source>
        <dbReference type="ARBA" id="ARBA00023004"/>
    </source>
</evidence>
<proteinExistence type="predicted"/>